<evidence type="ECO:0000313" key="8">
    <source>
        <dbReference type="Proteomes" id="UP000006469"/>
    </source>
</evidence>
<evidence type="ECO:0000259" key="2">
    <source>
        <dbReference type="Pfam" id="PF07726"/>
    </source>
</evidence>
<dbReference type="PaxDb" id="523841-HFX_1265"/>
<keyword evidence="9" id="KW-1185">Reference proteome</keyword>
<evidence type="ECO:0000313" key="10">
    <source>
        <dbReference type="Proteomes" id="UP000027075"/>
    </source>
</evidence>
<dbReference type="GO" id="GO:0005524">
    <property type="term" value="F:ATP binding"/>
    <property type="evidence" value="ECO:0007669"/>
    <property type="project" value="InterPro"/>
</dbReference>
<gene>
    <name evidence="4" type="primary">moxR4</name>
    <name evidence="4" type="ordered locus">HFX_1265</name>
    <name evidence="5" type="ORF">BM92_02870</name>
    <name evidence="6" type="ORF">C439_04180</name>
    <name evidence="7" type="ORF">E6P09_09330</name>
</gene>
<dbReference type="Proteomes" id="UP000027075">
    <property type="component" value="Chromosome"/>
</dbReference>
<dbReference type="PANTHER" id="PTHR42759:SF1">
    <property type="entry name" value="MAGNESIUM-CHELATASE SUBUNIT CHLD"/>
    <property type="match status" value="1"/>
</dbReference>
<dbReference type="Pfam" id="PF07726">
    <property type="entry name" value="AAA_3"/>
    <property type="match status" value="1"/>
</dbReference>
<dbReference type="RefSeq" id="WP_004572410.1">
    <property type="nucleotide sequence ID" value="NC_017941.2"/>
</dbReference>
<reference evidence="4 8" key="2">
    <citation type="journal article" date="2012" name="J. Bacteriol.">
        <title>Complete genome sequence of the metabolically versatile halophilic archaeon Haloferax mediterranei, a poly(3-hydroxybutyrate-co-3-hydroxyvalerate) producer.</title>
        <authorList>
            <person name="Han J."/>
            <person name="Zhang F."/>
            <person name="Hou J."/>
            <person name="Liu X."/>
            <person name="Li M."/>
            <person name="Liu H."/>
            <person name="Cai L."/>
            <person name="Zhang B."/>
            <person name="Chen Y."/>
            <person name="Zhou J."/>
            <person name="Hu S."/>
            <person name="Xiang H."/>
        </authorList>
    </citation>
    <scope>NUCLEOTIDE SEQUENCE [LARGE SCALE GENOMIC DNA]</scope>
    <source>
        <strain evidence="8">ATCC 33500 / DSM 1411 / JCM 8866 / NBRC 14739 / NCIMB 2177 / R-4</strain>
        <strain evidence="4">CGMCC 1.2087</strain>
    </source>
</reference>
<organism evidence="4 8">
    <name type="scientific">Haloferax mediterranei (strain ATCC 33500 / DSM 1411 / JCM 8866 / NBRC 14739 / NCIMB 2177 / R-4)</name>
    <name type="common">Halobacterium mediterranei</name>
    <dbReference type="NCBI Taxonomy" id="523841"/>
    <lineage>
        <taxon>Archaea</taxon>
        <taxon>Methanobacteriati</taxon>
        <taxon>Methanobacteriota</taxon>
        <taxon>Stenosarchaea group</taxon>
        <taxon>Halobacteria</taxon>
        <taxon>Halobacteriales</taxon>
        <taxon>Haloferacaceae</taxon>
        <taxon>Haloferax</taxon>
    </lineage>
</organism>
<reference evidence="5 10" key="4">
    <citation type="submission" date="2014-04" db="EMBL/GenBank/DDBJ databases">
        <title>Transcriptional profiles of Haloferax mediterranei on the basis of nitrogen availability.</title>
        <authorList>
            <person name="Bautista V."/>
        </authorList>
    </citation>
    <scope>NUCLEOTIDE SEQUENCE [LARGE SCALE GENOMIC DNA]</scope>
    <source>
        <strain evidence="5">ATCC 33500</strain>
        <strain evidence="10">ATCC 33500 / DSM 1411 / JCM 8866 / NBRC 14739 / NCIMB 2177 / R-4</strain>
    </source>
</reference>
<dbReference type="Proteomes" id="UP000006469">
    <property type="component" value="Chromosome"/>
</dbReference>
<evidence type="ECO:0000313" key="7">
    <source>
        <dbReference type="EMBL" id="QCQ75459.1"/>
    </source>
</evidence>
<feature type="compositionally biased region" description="Polar residues" evidence="1">
    <location>
        <begin position="7"/>
        <end position="18"/>
    </location>
</feature>
<proteinExistence type="predicted"/>
<reference evidence="4" key="1">
    <citation type="journal article" date="2012" name="Appl. Environ. Microbiol.">
        <title>Identification of the haloarchaeal phasin (PhaP) that functions in polyhydroxyalkanoate accumulation and granule formation in Haloferax mediterranei.</title>
        <authorList>
            <person name="Cai S."/>
            <person name="Cai L."/>
            <person name="Liu H."/>
            <person name="Liu X."/>
            <person name="Han J."/>
            <person name="Zhou J."/>
            <person name="Xiang H."/>
        </authorList>
    </citation>
    <scope>NUCLEOTIDE SEQUENCE</scope>
    <source>
        <strain evidence="4">CGMCC 1.2087</strain>
    </source>
</reference>
<dbReference type="Proteomes" id="UP000299011">
    <property type="component" value="Chromosome"/>
</dbReference>
<evidence type="ECO:0000313" key="4">
    <source>
        <dbReference type="EMBL" id="AFK18978.1"/>
    </source>
</evidence>
<dbReference type="PATRIC" id="fig|523841.21.peg.841"/>
<dbReference type="EMBL" id="CP007551">
    <property type="protein sequence ID" value="AHZ21662.1"/>
    <property type="molecule type" value="Genomic_DNA"/>
</dbReference>
<dbReference type="EMBL" id="CP001868">
    <property type="protein sequence ID" value="AFK18978.1"/>
    <property type="molecule type" value="Genomic_DNA"/>
</dbReference>
<reference evidence="4" key="5">
    <citation type="submission" date="2014-05" db="EMBL/GenBank/DDBJ databases">
        <authorList>
            <person name="Wang L."/>
            <person name="Yang H."/>
            <person name="Xiang H."/>
        </authorList>
    </citation>
    <scope>NUCLEOTIDE SEQUENCE</scope>
    <source>
        <strain evidence="4">CGMCC 1.2087</strain>
    </source>
</reference>
<dbReference type="InterPro" id="IPR050764">
    <property type="entry name" value="CbbQ/NirQ/NorQ/GpvN"/>
</dbReference>
<dbReference type="Gene3D" id="3.40.50.300">
    <property type="entry name" value="P-loop containing nucleotide triphosphate hydrolases"/>
    <property type="match status" value="1"/>
</dbReference>
<dbReference type="EMBL" id="AOLO01000006">
    <property type="protein sequence ID" value="EMA03164.1"/>
    <property type="molecule type" value="Genomic_DNA"/>
</dbReference>
<dbReference type="GeneID" id="40156617"/>
<dbReference type="PANTHER" id="PTHR42759">
    <property type="entry name" value="MOXR FAMILY PROTEIN"/>
    <property type="match status" value="1"/>
</dbReference>
<evidence type="ECO:0000313" key="6">
    <source>
        <dbReference type="EMBL" id="EMA03164.1"/>
    </source>
</evidence>
<dbReference type="SUPFAM" id="SSF52540">
    <property type="entry name" value="P-loop containing nucleoside triphosphate hydrolases"/>
    <property type="match status" value="1"/>
</dbReference>
<name>I3R418_HALMT</name>
<reference evidence="7 11" key="6">
    <citation type="submission" date="2019-04" db="EMBL/GenBank/DDBJ databases">
        <title>Methylomes of two halophilic Archaea, Haloarcula marismortui and Haloferax mediterranei.</title>
        <authorList>
            <person name="DasSarma S."/>
            <person name="DasSarma P."/>
            <person name="DasSarma S."/>
            <person name="Fomenkov A."/>
            <person name="Vincze T."/>
            <person name="Anton B.P."/>
            <person name="Roberts R.J."/>
        </authorList>
    </citation>
    <scope>NUCLEOTIDE SEQUENCE [LARGE SCALE GENOMIC DNA]</scope>
    <source>
        <strain evidence="7">ATCC 33500</strain>
        <strain evidence="11">ATCC 33500 / DSM 1411 / JCM 8866 / NBRC 14739 / NCIMB 2177 / R-4</strain>
    </source>
</reference>
<feature type="region of interest" description="Disordered" evidence="1">
    <location>
        <begin position="1"/>
        <end position="39"/>
    </location>
</feature>
<dbReference type="GO" id="GO:0016887">
    <property type="term" value="F:ATP hydrolysis activity"/>
    <property type="evidence" value="ECO:0007669"/>
    <property type="project" value="InterPro"/>
</dbReference>
<dbReference type="InterPro" id="IPR027417">
    <property type="entry name" value="P-loop_NTPase"/>
</dbReference>
<dbReference type="Pfam" id="PF17863">
    <property type="entry name" value="AAA_lid_2"/>
    <property type="match status" value="1"/>
</dbReference>
<evidence type="ECO:0000313" key="11">
    <source>
        <dbReference type="Proteomes" id="UP000299011"/>
    </source>
</evidence>
<sequence>MSDDQDWNLSDDVNQVASPNGADSPATGGAESPPKTNLSDLSIEDLQSSVAAVKDEVGKRIIGQQDVIERLLVCVLCDGNALLESNPGLGKTTLVRALTEATDLQFSRVQNTPDLMPSDITGTEIIRESSEGREFVFERGPIFANVVLADEINRATPKTQAALLEAMQEKQVTAAGETYSLPKPFFVLATQNPIDQGGTYPLPEAQTDRFLMKILVDYPELDEERTIVKQYAEGGSVPEIERVLPRTHLLAAQRLVQRVPIADDIRDRTIELVRQTREDDAIEFGASPRASMSLVLAAKARAFIHGRSHVSWEDVAEMAAPVIRHRIILDFRAEREGLTPDDVVERLLE</sequence>
<feature type="domain" description="ChlI/MoxR AAA lid" evidence="3">
    <location>
        <begin position="274"/>
        <end position="346"/>
    </location>
</feature>
<dbReference type="InterPro" id="IPR011703">
    <property type="entry name" value="ATPase_AAA-3"/>
</dbReference>
<protein>
    <submittedName>
        <fullName evidence="5">ATPase AAA</fullName>
    </submittedName>
    <submittedName>
        <fullName evidence="4">Methanol dehydrogenase regulatory protein</fullName>
    </submittedName>
    <submittedName>
        <fullName evidence="7">MoxR family ATPase</fullName>
    </submittedName>
</protein>
<evidence type="ECO:0000259" key="3">
    <source>
        <dbReference type="Pfam" id="PF17863"/>
    </source>
</evidence>
<evidence type="ECO:0000313" key="9">
    <source>
        <dbReference type="Proteomes" id="UP000011603"/>
    </source>
</evidence>
<dbReference type="Proteomes" id="UP000011603">
    <property type="component" value="Unassembled WGS sequence"/>
</dbReference>
<dbReference type="KEGG" id="hme:HFX_1265"/>
<dbReference type="AlphaFoldDB" id="I3R418"/>
<dbReference type="eggNOG" id="arCOG00434">
    <property type="taxonomic scope" value="Archaea"/>
</dbReference>
<reference evidence="6 9" key="3">
    <citation type="journal article" date="2014" name="PLoS Genet.">
        <title>Phylogenetically driven sequencing of extremely halophilic archaea reveals strategies for static and dynamic osmo-response.</title>
        <authorList>
            <person name="Becker E.A."/>
            <person name="Seitzer P.M."/>
            <person name="Tritt A."/>
            <person name="Larsen D."/>
            <person name="Krusor M."/>
            <person name="Yao A.I."/>
            <person name="Wu D."/>
            <person name="Madern D."/>
            <person name="Eisen J.A."/>
            <person name="Darling A.E."/>
            <person name="Facciotti M.T."/>
        </authorList>
    </citation>
    <scope>NUCLEOTIDE SEQUENCE [LARGE SCALE GENOMIC DNA]</scope>
    <source>
        <strain evidence="6">ATCC 33500</strain>
        <strain evidence="9">ATCC 33500 / DSM 1411 / JCM 8866 / NBRC 14739 / NCIMB 2177 / R-4</strain>
    </source>
</reference>
<dbReference type="STRING" id="523841.HFX_1265"/>
<dbReference type="InterPro" id="IPR041628">
    <property type="entry name" value="ChlI/MoxR_AAA_lid"/>
</dbReference>
<feature type="domain" description="ATPase AAA-3" evidence="2">
    <location>
        <begin position="81"/>
        <end position="212"/>
    </location>
</feature>
<dbReference type="EMBL" id="CP039139">
    <property type="protein sequence ID" value="QCQ75459.1"/>
    <property type="molecule type" value="Genomic_DNA"/>
</dbReference>
<evidence type="ECO:0000313" key="5">
    <source>
        <dbReference type="EMBL" id="AHZ21662.1"/>
    </source>
</evidence>
<accession>I3R418</accession>
<dbReference type="PIRSF" id="PIRSF002849">
    <property type="entry name" value="AAA_ATPase_chaperone_MoxR_prd"/>
    <property type="match status" value="1"/>
</dbReference>
<evidence type="ECO:0000256" key="1">
    <source>
        <dbReference type="SAM" id="MobiDB-lite"/>
    </source>
</evidence>
<dbReference type="HOGENOM" id="CLU_034716_2_0_2"/>
<dbReference type="OrthoDB" id="24581at2157"/>
<dbReference type="Gene3D" id="1.10.8.80">
    <property type="entry name" value="Magnesium chelatase subunit I, C-Terminal domain"/>
    <property type="match status" value="1"/>
</dbReference>